<reference evidence="5 6" key="1">
    <citation type="submission" date="2017-10" db="EMBL/GenBank/DDBJ databases">
        <title>Bacillus sp. nov., a halophilic bacterium isolated from a Keqin Lake.</title>
        <authorList>
            <person name="Wang H."/>
        </authorList>
    </citation>
    <scope>NUCLEOTIDE SEQUENCE [LARGE SCALE GENOMIC DNA]</scope>
    <source>
        <strain evidence="5 6">KQ-12</strain>
    </source>
</reference>
<gene>
    <name evidence="5" type="ORF">CR194_04400</name>
</gene>
<evidence type="ECO:0000256" key="1">
    <source>
        <dbReference type="ARBA" id="ARBA00022705"/>
    </source>
</evidence>
<dbReference type="InterPro" id="IPR016136">
    <property type="entry name" value="DNA_helicase_N/primase_C"/>
</dbReference>
<proteinExistence type="predicted"/>
<organism evidence="5 6">
    <name type="scientific">Salipaludibacillus keqinensis</name>
    <dbReference type="NCBI Taxonomy" id="2045207"/>
    <lineage>
        <taxon>Bacteria</taxon>
        <taxon>Bacillati</taxon>
        <taxon>Bacillota</taxon>
        <taxon>Bacilli</taxon>
        <taxon>Bacillales</taxon>
        <taxon>Bacillaceae</taxon>
    </lineage>
</organism>
<protein>
    <recommendedName>
        <fullName evidence="4">DNA helicase DnaB-like N-terminal domain-containing protein</fullName>
    </recommendedName>
</protein>
<comment type="caution">
    <text evidence="5">The sequence shown here is derived from an EMBL/GenBank/DDBJ whole genome shotgun (WGS) entry which is preliminary data.</text>
</comment>
<dbReference type="Proteomes" id="UP000248214">
    <property type="component" value="Unassembled WGS sequence"/>
</dbReference>
<evidence type="ECO:0000256" key="3">
    <source>
        <dbReference type="SAM" id="MobiDB-lite"/>
    </source>
</evidence>
<dbReference type="InterPro" id="IPR036185">
    <property type="entry name" value="DNA_heli_DnaB-like_N_sf"/>
</dbReference>
<keyword evidence="2" id="KW-0238">DNA-binding</keyword>
<evidence type="ECO:0000256" key="2">
    <source>
        <dbReference type="ARBA" id="ARBA00023125"/>
    </source>
</evidence>
<dbReference type="GO" id="GO:0003678">
    <property type="term" value="F:DNA helicase activity"/>
    <property type="evidence" value="ECO:0007669"/>
    <property type="project" value="InterPro"/>
</dbReference>
<keyword evidence="1" id="KW-0235">DNA replication</keyword>
<dbReference type="GO" id="GO:0005524">
    <property type="term" value="F:ATP binding"/>
    <property type="evidence" value="ECO:0007669"/>
    <property type="project" value="InterPro"/>
</dbReference>
<sequence>MGDRYNHEAEKMLLGCLLLESSLVNELKVKPNQFSYEFGPIFQAMITIQRRRGDQPANAVRSTGGQVHEPGERR</sequence>
<name>A0A323TYX1_9BACI</name>
<dbReference type="RefSeq" id="WP_110608409.1">
    <property type="nucleotide sequence ID" value="NZ_PDOD01000001.1"/>
</dbReference>
<dbReference type="Gene3D" id="1.10.860.10">
    <property type="entry name" value="DNAb Helicase, Chain A"/>
    <property type="match status" value="1"/>
</dbReference>
<dbReference type="GO" id="GO:0003677">
    <property type="term" value="F:DNA binding"/>
    <property type="evidence" value="ECO:0007669"/>
    <property type="project" value="UniProtKB-KW"/>
</dbReference>
<dbReference type="EMBL" id="PDOD01000001">
    <property type="protein sequence ID" value="PYZ94775.1"/>
    <property type="molecule type" value="Genomic_DNA"/>
</dbReference>
<accession>A0A323TYX1</accession>
<dbReference type="InterPro" id="IPR007693">
    <property type="entry name" value="DNA_helicase_DnaB-like_N"/>
</dbReference>
<dbReference type="AlphaFoldDB" id="A0A323TYX1"/>
<feature type="domain" description="DNA helicase DnaB-like N-terminal" evidence="4">
    <location>
        <begin position="4"/>
        <end position="52"/>
    </location>
</feature>
<dbReference type="GO" id="GO:0006260">
    <property type="term" value="P:DNA replication"/>
    <property type="evidence" value="ECO:0007669"/>
    <property type="project" value="UniProtKB-KW"/>
</dbReference>
<feature type="region of interest" description="Disordered" evidence="3">
    <location>
        <begin position="52"/>
        <end position="74"/>
    </location>
</feature>
<evidence type="ECO:0000259" key="4">
    <source>
        <dbReference type="Pfam" id="PF00772"/>
    </source>
</evidence>
<keyword evidence="6" id="KW-1185">Reference proteome</keyword>
<evidence type="ECO:0000313" key="5">
    <source>
        <dbReference type="EMBL" id="PYZ94775.1"/>
    </source>
</evidence>
<evidence type="ECO:0000313" key="6">
    <source>
        <dbReference type="Proteomes" id="UP000248214"/>
    </source>
</evidence>
<dbReference type="SUPFAM" id="SSF48024">
    <property type="entry name" value="N-terminal domain of DnaB helicase"/>
    <property type="match status" value="1"/>
</dbReference>
<dbReference type="Pfam" id="PF00772">
    <property type="entry name" value="DnaB"/>
    <property type="match status" value="1"/>
</dbReference>